<keyword evidence="8" id="KW-1185">Reference proteome</keyword>
<dbReference type="PANTHER" id="PTHR43531">
    <property type="entry name" value="PROTEIN ICFG"/>
    <property type="match status" value="1"/>
</dbReference>
<dbReference type="SMART" id="SM00283">
    <property type="entry name" value="MA"/>
    <property type="match status" value="1"/>
</dbReference>
<dbReference type="PANTHER" id="PTHR43531:SF11">
    <property type="entry name" value="METHYL-ACCEPTING CHEMOTAXIS PROTEIN 3"/>
    <property type="match status" value="1"/>
</dbReference>
<comment type="caution">
    <text evidence="7">The sequence shown here is derived from an EMBL/GenBank/DDBJ whole genome shotgun (WGS) entry which is preliminary data.</text>
</comment>
<dbReference type="PROSITE" id="PS50111">
    <property type="entry name" value="CHEMOTAXIS_TRANSDUC_2"/>
    <property type="match status" value="1"/>
</dbReference>
<keyword evidence="5" id="KW-0812">Transmembrane</keyword>
<evidence type="ECO:0000313" key="8">
    <source>
        <dbReference type="Proteomes" id="UP000290657"/>
    </source>
</evidence>
<dbReference type="GO" id="GO:0007165">
    <property type="term" value="P:signal transduction"/>
    <property type="evidence" value="ECO:0007669"/>
    <property type="project" value="UniProtKB-KW"/>
</dbReference>
<evidence type="ECO:0000256" key="1">
    <source>
        <dbReference type="ARBA" id="ARBA00022500"/>
    </source>
</evidence>
<evidence type="ECO:0000313" key="7">
    <source>
        <dbReference type="EMBL" id="RXJ60297.1"/>
    </source>
</evidence>
<evidence type="ECO:0000256" key="3">
    <source>
        <dbReference type="PROSITE-ProRule" id="PRU00284"/>
    </source>
</evidence>
<keyword evidence="1" id="KW-0145">Chemotaxis</keyword>
<dbReference type="EMBL" id="PDKN01000002">
    <property type="protein sequence ID" value="RXJ60297.1"/>
    <property type="molecule type" value="Genomic_DNA"/>
</dbReference>
<feature type="transmembrane region" description="Helical" evidence="5">
    <location>
        <begin position="196"/>
        <end position="217"/>
    </location>
</feature>
<dbReference type="RefSeq" id="WP_128995646.1">
    <property type="nucleotide sequence ID" value="NZ_PDKN01000002.1"/>
</dbReference>
<dbReference type="OrthoDB" id="5348498at2"/>
<name>A0A4Q0XS06_9BACT</name>
<evidence type="ECO:0000256" key="4">
    <source>
        <dbReference type="SAM" id="MobiDB-lite"/>
    </source>
</evidence>
<protein>
    <submittedName>
        <fullName evidence="7">Chemotaxis protein</fullName>
    </submittedName>
</protein>
<dbReference type="Proteomes" id="UP000290657">
    <property type="component" value="Unassembled WGS sequence"/>
</dbReference>
<proteinExistence type="inferred from homology"/>
<feature type="domain" description="Methyl-accepting transducer" evidence="6">
    <location>
        <begin position="383"/>
        <end position="612"/>
    </location>
</feature>
<organism evidence="7 8">
    <name type="scientific">Candidatus Marinarcus aquaticus</name>
    <dbReference type="NCBI Taxonomy" id="2044504"/>
    <lineage>
        <taxon>Bacteria</taxon>
        <taxon>Pseudomonadati</taxon>
        <taxon>Campylobacterota</taxon>
        <taxon>Epsilonproteobacteria</taxon>
        <taxon>Campylobacterales</taxon>
        <taxon>Arcobacteraceae</taxon>
        <taxon>Candidatus Marinarcus</taxon>
    </lineage>
</organism>
<evidence type="ECO:0000256" key="2">
    <source>
        <dbReference type="ARBA" id="ARBA00029447"/>
    </source>
</evidence>
<dbReference type="AlphaFoldDB" id="A0A4Q0XS06"/>
<dbReference type="SUPFAM" id="SSF58104">
    <property type="entry name" value="Methyl-accepting chemotaxis protein (MCP) signaling domain"/>
    <property type="match status" value="1"/>
</dbReference>
<dbReference type="GO" id="GO:0006935">
    <property type="term" value="P:chemotaxis"/>
    <property type="evidence" value="ECO:0007669"/>
    <property type="project" value="UniProtKB-KW"/>
</dbReference>
<sequence length="669" mass="74767">MGMAKQGFSIAQKMKIFGAVVFTVVLCVGIMKYYLASDADKNFDIYSKKAVEGKFLVLEITNEINAISRSIQSIFLGDIVDENIKHIEASKSRVVEGFSQLLLSVKNTPNEDKKIKAVQTSKEKTLAYIDFGLQSVKSLDQMQLNQELLNEAYTNYRIKALLLEKNSQEAFKKIIQMKEKGLIKRTQMYHNQMDNLIYFIFLESLLVLILIMGYLTVLTKNISLSLERFKLGLISFFEFLDKKSQHIDPIIIKSKDEFGQMADMLNANVKKIETNLLEEQKLIDEASIIIGRVKHGWYSQTIETPTTNETLNTLKQGINEMIGATKQHFVTINETLEEYANYNYRRKVVVKGIEKGGVFELLISDINKLRDAINTMLFESRQNGLSLDHSATTLLSNVKTLNQSSNETAARLEETAAALEEVTSNIVSSTENITQMSNIANSVTQSANKGEELATKTASSMDEINEKVTAINEAINVIDQIAFQTNILSLNAAVEAATAGEAGKGFAVVAQEVRNLASRSAEAAKEIKSLVEDANIKANEGKMVSDEMIKGYVHLNNDINQTISLISDIAVSSKEQKTGVQQINDAINNLDKQTQENAAVARVANDIAQKTLHIAKDILSNTDSKEFEGKSEHIQDVTKEHKKESKINEEKTNTENIKQDDNPDEWENF</sequence>
<dbReference type="Gene3D" id="1.10.287.950">
    <property type="entry name" value="Methyl-accepting chemotaxis protein"/>
    <property type="match status" value="1"/>
</dbReference>
<dbReference type="Pfam" id="PF00015">
    <property type="entry name" value="MCPsignal"/>
    <property type="match status" value="1"/>
</dbReference>
<dbReference type="GO" id="GO:0016020">
    <property type="term" value="C:membrane"/>
    <property type="evidence" value="ECO:0007669"/>
    <property type="project" value="InterPro"/>
</dbReference>
<keyword evidence="3" id="KW-0807">Transducer</keyword>
<evidence type="ECO:0000256" key="5">
    <source>
        <dbReference type="SAM" id="Phobius"/>
    </source>
</evidence>
<comment type="similarity">
    <text evidence="2">Belongs to the methyl-accepting chemotaxis (MCP) protein family.</text>
</comment>
<gene>
    <name evidence="7" type="ORF">CRV04_04665</name>
</gene>
<reference evidence="7 8" key="1">
    <citation type="submission" date="2017-10" db="EMBL/GenBank/DDBJ databases">
        <title>Genomics of the genus Arcobacter.</title>
        <authorList>
            <person name="Perez-Cataluna A."/>
            <person name="Figueras M.J."/>
        </authorList>
    </citation>
    <scope>NUCLEOTIDE SEQUENCE [LARGE SCALE GENOMIC DNA]</scope>
    <source>
        <strain evidence="7 8">CECT 8987</strain>
    </source>
</reference>
<dbReference type="InterPro" id="IPR051310">
    <property type="entry name" value="MCP_chemotaxis"/>
</dbReference>
<feature type="compositionally biased region" description="Basic and acidic residues" evidence="4">
    <location>
        <begin position="624"/>
        <end position="661"/>
    </location>
</feature>
<keyword evidence="5" id="KW-1133">Transmembrane helix</keyword>
<keyword evidence="5" id="KW-0472">Membrane</keyword>
<evidence type="ECO:0000259" key="6">
    <source>
        <dbReference type="PROSITE" id="PS50111"/>
    </source>
</evidence>
<feature type="transmembrane region" description="Helical" evidence="5">
    <location>
        <begin position="16"/>
        <end position="35"/>
    </location>
</feature>
<accession>A0A4Q0XS06</accession>
<dbReference type="InterPro" id="IPR004089">
    <property type="entry name" value="MCPsignal_dom"/>
</dbReference>
<feature type="region of interest" description="Disordered" evidence="4">
    <location>
        <begin position="624"/>
        <end position="669"/>
    </location>
</feature>